<dbReference type="EMBL" id="MU001632">
    <property type="protein sequence ID" value="KAF2486211.1"/>
    <property type="molecule type" value="Genomic_DNA"/>
</dbReference>
<feature type="compositionally biased region" description="Basic residues" evidence="1">
    <location>
        <begin position="264"/>
        <end position="274"/>
    </location>
</feature>
<dbReference type="GeneID" id="54473609"/>
<reference evidence="2" key="1">
    <citation type="journal article" date="2020" name="Stud. Mycol.">
        <title>101 Dothideomycetes genomes: a test case for predicting lifestyles and emergence of pathogens.</title>
        <authorList>
            <person name="Haridas S."/>
            <person name="Albert R."/>
            <person name="Binder M."/>
            <person name="Bloem J."/>
            <person name="Labutti K."/>
            <person name="Salamov A."/>
            <person name="Andreopoulos B."/>
            <person name="Baker S."/>
            <person name="Barry K."/>
            <person name="Bills G."/>
            <person name="Bluhm B."/>
            <person name="Cannon C."/>
            <person name="Castanera R."/>
            <person name="Culley D."/>
            <person name="Daum C."/>
            <person name="Ezra D."/>
            <person name="Gonzalez J."/>
            <person name="Henrissat B."/>
            <person name="Kuo A."/>
            <person name="Liang C."/>
            <person name="Lipzen A."/>
            <person name="Lutzoni F."/>
            <person name="Magnuson J."/>
            <person name="Mondo S."/>
            <person name="Nolan M."/>
            <person name="Ohm R."/>
            <person name="Pangilinan J."/>
            <person name="Park H.-J."/>
            <person name="Ramirez L."/>
            <person name="Alfaro M."/>
            <person name="Sun H."/>
            <person name="Tritt A."/>
            <person name="Yoshinaga Y."/>
            <person name="Zwiers L.-H."/>
            <person name="Turgeon B."/>
            <person name="Goodwin S."/>
            <person name="Spatafora J."/>
            <person name="Crous P."/>
            <person name="Grigoriev I."/>
        </authorList>
    </citation>
    <scope>NUCLEOTIDE SEQUENCE</scope>
    <source>
        <strain evidence="2">CBS 113389</strain>
    </source>
</reference>
<dbReference type="RefSeq" id="XP_033592780.1">
    <property type="nucleotide sequence ID" value="XM_033732607.1"/>
</dbReference>
<feature type="compositionally biased region" description="Acidic residues" evidence="1">
    <location>
        <begin position="146"/>
        <end position="168"/>
    </location>
</feature>
<evidence type="ECO:0000313" key="3">
    <source>
        <dbReference type="Proteomes" id="UP000799767"/>
    </source>
</evidence>
<gene>
    <name evidence="2" type="ORF">BDY17DRAFT_291074</name>
</gene>
<proteinExistence type="predicted"/>
<protein>
    <submittedName>
        <fullName evidence="2">Uncharacterized protein</fullName>
    </submittedName>
</protein>
<dbReference type="AlphaFoldDB" id="A0A6A6Q2F6"/>
<feature type="compositionally biased region" description="Polar residues" evidence="1">
    <location>
        <begin position="228"/>
        <end position="239"/>
    </location>
</feature>
<name>A0A6A6Q2F6_9PEZI</name>
<organism evidence="2 3">
    <name type="scientific">Neohortaea acidophila</name>
    <dbReference type="NCBI Taxonomy" id="245834"/>
    <lineage>
        <taxon>Eukaryota</taxon>
        <taxon>Fungi</taxon>
        <taxon>Dikarya</taxon>
        <taxon>Ascomycota</taxon>
        <taxon>Pezizomycotina</taxon>
        <taxon>Dothideomycetes</taxon>
        <taxon>Dothideomycetidae</taxon>
        <taxon>Mycosphaerellales</taxon>
        <taxon>Teratosphaeriaceae</taxon>
        <taxon>Neohortaea</taxon>
    </lineage>
</organism>
<keyword evidence="3" id="KW-1185">Reference proteome</keyword>
<feature type="region of interest" description="Disordered" evidence="1">
    <location>
        <begin position="137"/>
        <end position="239"/>
    </location>
</feature>
<evidence type="ECO:0000313" key="2">
    <source>
        <dbReference type="EMBL" id="KAF2486211.1"/>
    </source>
</evidence>
<accession>A0A6A6Q2F6</accession>
<dbReference type="Proteomes" id="UP000799767">
    <property type="component" value="Unassembled WGS sequence"/>
</dbReference>
<sequence length="339" mass="37824">MTSAAEHVAASPVAGSPASQAFYHALRNGCNRIGEQKSHLSLARDTLQHLQLHPLHHASTNQKTQYTRAVNETVQAWQCAVECYLDVFTSLAHATAADSTNERQEAPAHSQFMHMAKSASEALEVVKKFASSNEFKGNAESASLADEVEDEVGDEAAQEADGSGADDENAAKPEQNTESRLQMSRDARRRKRRREKYRELHRESLAQSAGEGARPGDATKGTVEKEPTQSYTTAADFVPTTTVEYEDISDEVEARLKLKEEKKARKRTERKRKRESGDSVEYAMAASVDEKPEKKKIKAVNGDMDPVDVREYPSRKRLERDTDDMVDDSGRKKRQKSRD</sequence>
<evidence type="ECO:0000256" key="1">
    <source>
        <dbReference type="SAM" id="MobiDB-lite"/>
    </source>
</evidence>
<feature type="compositionally biased region" description="Basic and acidic residues" evidence="1">
    <location>
        <begin position="307"/>
        <end position="320"/>
    </location>
</feature>
<feature type="region of interest" description="Disordered" evidence="1">
    <location>
        <begin position="258"/>
        <end position="339"/>
    </location>
</feature>